<evidence type="ECO:0000259" key="2">
    <source>
        <dbReference type="Pfam" id="PF01321"/>
    </source>
</evidence>
<dbReference type="Pfam" id="PF01321">
    <property type="entry name" value="Creatinase_N"/>
    <property type="match status" value="1"/>
</dbReference>
<dbReference type="CDD" id="cd01066">
    <property type="entry name" value="APP_MetAP"/>
    <property type="match status" value="1"/>
</dbReference>
<dbReference type="Pfam" id="PF00557">
    <property type="entry name" value="Peptidase_M24"/>
    <property type="match status" value="1"/>
</dbReference>
<dbReference type="InterPro" id="IPR036005">
    <property type="entry name" value="Creatinase/aminopeptidase-like"/>
</dbReference>
<evidence type="ECO:0000313" key="3">
    <source>
        <dbReference type="EMBL" id="SDX60679.1"/>
    </source>
</evidence>
<dbReference type="Proteomes" id="UP000198500">
    <property type="component" value="Unassembled WGS sequence"/>
</dbReference>
<keyword evidence="3" id="KW-0378">Hydrolase</keyword>
<dbReference type="InterPro" id="IPR029149">
    <property type="entry name" value="Creatin/AminoP/Spt16_N"/>
</dbReference>
<feature type="domain" description="Creatinase N-terminal" evidence="2">
    <location>
        <begin position="29"/>
        <end position="163"/>
    </location>
</feature>
<dbReference type="PANTHER" id="PTHR46112:SF2">
    <property type="entry name" value="XAA-PRO AMINOPEPTIDASE P-RELATED"/>
    <property type="match status" value="1"/>
</dbReference>
<dbReference type="SUPFAM" id="SSF53092">
    <property type="entry name" value="Creatinase/prolidase N-terminal domain"/>
    <property type="match status" value="1"/>
</dbReference>
<dbReference type="InterPro" id="IPR000587">
    <property type="entry name" value="Creatinase_N"/>
</dbReference>
<evidence type="ECO:0000313" key="4">
    <source>
        <dbReference type="Proteomes" id="UP000198500"/>
    </source>
</evidence>
<dbReference type="OrthoDB" id="9761809at2"/>
<dbReference type="RefSeq" id="WP_092570311.1">
    <property type="nucleotide sequence ID" value="NZ_BMXH01000005.1"/>
</dbReference>
<dbReference type="Gene3D" id="3.90.230.10">
    <property type="entry name" value="Creatinase/methionine aminopeptidase superfamily"/>
    <property type="match status" value="1"/>
</dbReference>
<accession>A0A1H3D4U0</accession>
<keyword evidence="3" id="KW-0645">Protease</keyword>
<evidence type="ECO:0000259" key="1">
    <source>
        <dbReference type="Pfam" id="PF00557"/>
    </source>
</evidence>
<keyword evidence="4" id="KW-1185">Reference proteome</keyword>
<dbReference type="PANTHER" id="PTHR46112">
    <property type="entry name" value="AMINOPEPTIDASE"/>
    <property type="match status" value="1"/>
</dbReference>
<reference evidence="3 4" key="1">
    <citation type="submission" date="2016-10" db="EMBL/GenBank/DDBJ databases">
        <authorList>
            <person name="de Groot N.N."/>
        </authorList>
    </citation>
    <scope>NUCLEOTIDE SEQUENCE [LARGE SCALE GENOMIC DNA]</scope>
    <source>
        <strain evidence="3 4">DSM 19219</strain>
    </source>
</reference>
<dbReference type="STRING" id="574349.SAMN05443545_106174"/>
<feature type="domain" description="Peptidase M24" evidence="1">
    <location>
        <begin position="171"/>
        <end position="378"/>
    </location>
</feature>
<dbReference type="InterPro" id="IPR050659">
    <property type="entry name" value="Peptidase_M24B"/>
</dbReference>
<sequence>MNHDAYRHALSRTLAGSECPFPASEFQRRRAAVGAAMREQSLDGLLLTDPSDIFYLTGYTTFEVSVHTALVFTPERLVLQVPSIETGPAVACTQVDDILGYRWEGLEEVLGPLADALAAAGRRIGIDSWHGSLRYGVIQGLMDRLPTHRFEDAGEVMAGARIVKTASELDCLAESARITAVGIESAAAAIRPGVTDSEIAAIGARALHGSGSEFMSMQPIVTAGQRSSIIHTNHQRHRIAEGEPVFLEFGAAFKRYTAPMMRTVVAGEPTDEMHSVFATIRAMYDTLLDAMRPAHRFDDAARAAERVMAPIADDVFFSGVHGYAVGAQFPPSWVEGSGFIARGQMRCFESGMVFHLPLCLRLPGRWGIGCSDTVRVTENGGVPITNNAWTLTGSGGL</sequence>
<protein>
    <submittedName>
        <fullName evidence="3">Xaa-Pro aminopeptidase</fullName>
    </submittedName>
</protein>
<dbReference type="InterPro" id="IPR000994">
    <property type="entry name" value="Pept_M24"/>
</dbReference>
<keyword evidence="3" id="KW-0031">Aminopeptidase</keyword>
<dbReference type="EMBL" id="FNNI01000006">
    <property type="protein sequence ID" value="SDX60679.1"/>
    <property type="molecule type" value="Genomic_DNA"/>
</dbReference>
<dbReference type="AlphaFoldDB" id="A0A1H3D4U0"/>
<dbReference type="Gene3D" id="3.40.350.10">
    <property type="entry name" value="Creatinase/prolidase N-terminal domain"/>
    <property type="match status" value="1"/>
</dbReference>
<name>A0A1H3D4U0_9GAMM</name>
<proteinExistence type="predicted"/>
<gene>
    <name evidence="3" type="ORF">SAMN05443545_106174</name>
</gene>
<organism evidence="3 4">
    <name type="scientific">Aidingimonas halophila</name>
    <dbReference type="NCBI Taxonomy" id="574349"/>
    <lineage>
        <taxon>Bacteria</taxon>
        <taxon>Pseudomonadati</taxon>
        <taxon>Pseudomonadota</taxon>
        <taxon>Gammaproteobacteria</taxon>
        <taxon>Oceanospirillales</taxon>
        <taxon>Halomonadaceae</taxon>
        <taxon>Aidingimonas</taxon>
    </lineage>
</organism>
<dbReference type="SUPFAM" id="SSF55920">
    <property type="entry name" value="Creatinase/aminopeptidase"/>
    <property type="match status" value="1"/>
</dbReference>
<dbReference type="GO" id="GO:0004177">
    <property type="term" value="F:aminopeptidase activity"/>
    <property type="evidence" value="ECO:0007669"/>
    <property type="project" value="UniProtKB-KW"/>
</dbReference>